<proteinExistence type="inferred from homology"/>
<dbReference type="InterPro" id="IPR045229">
    <property type="entry name" value="TPP_enz"/>
</dbReference>
<dbReference type="Pfam" id="PF02776">
    <property type="entry name" value="TPP_enzyme_N"/>
    <property type="match status" value="1"/>
</dbReference>
<evidence type="ECO:0000256" key="1">
    <source>
        <dbReference type="ARBA" id="ARBA00007812"/>
    </source>
</evidence>
<keyword evidence="2 3" id="KW-0786">Thiamine pyrophosphate</keyword>
<dbReference type="GO" id="GO:0009099">
    <property type="term" value="P:L-valine biosynthetic process"/>
    <property type="evidence" value="ECO:0007669"/>
    <property type="project" value="TreeGrafter"/>
</dbReference>
<dbReference type="InterPro" id="IPR012000">
    <property type="entry name" value="Thiamin_PyroP_enz_cen_dom"/>
</dbReference>
<dbReference type="GO" id="GO:0005948">
    <property type="term" value="C:acetolactate synthase complex"/>
    <property type="evidence" value="ECO:0007669"/>
    <property type="project" value="TreeGrafter"/>
</dbReference>
<dbReference type="GO" id="GO:0009097">
    <property type="term" value="P:isoleucine biosynthetic process"/>
    <property type="evidence" value="ECO:0007669"/>
    <property type="project" value="TreeGrafter"/>
</dbReference>
<feature type="domain" description="Thiamine pyrophosphate enzyme central" evidence="4">
    <location>
        <begin position="228"/>
        <end position="321"/>
    </location>
</feature>
<accession>A0A4R6UEP5</accession>
<evidence type="ECO:0000313" key="8">
    <source>
        <dbReference type="Proteomes" id="UP000295375"/>
    </source>
</evidence>
<dbReference type="Pfam" id="PF00205">
    <property type="entry name" value="TPP_enzyme_M"/>
    <property type="match status" value="1"/>
</dbReference>
<dbReference type="AlphaFoldDB" id="A0A4R6UEP5"/>
<feature type="domain" description="Thiamine pyrophosphate enzyme N-terminal TPP-binding" evidence="6">
    <location>
        <begin position="20"/>
        <end position="128"/>
    </location>
</feature>
<evidence type="ECO:0000313" key="7">
    <source>
        <dbReference type="EMBL" id="TDQ43629.1"/>
    </source>
</evidence>
<dbReference type="Proteomes" id="UP000295375">
    <property type="component" value="Unassembled WGS sequence"/>
</dbReference>
<name>A0A4R6UEP5_9GAMM</name>
<reference evidence="7 8" key="1">
    <citation type="submission" date="2019-03" db="EMBL/GenBank/DDBJ databases">
        <title>Genomic Encyclopedia of Type Strains, Phase IV (KMG-IV): sequencing the most valuable type-strain genomes for metagenomic binning, comparative biology and taxonomic classification.</title>
        <authorList>
            <person name="Goeker M."/>
        </authorList>
    </citation>
    <scope>NUCLEOTIDE SEQUENCE [LARGE SCALE GENOMIC DNA]</scope>
    <source>
        <strain evidence="7 8">DSM 103792</strain>
    </source>
</reference>
<dbReference type="RefSeq" id="WP_162848229.1">
    <property type="nucleotide sequence ID" value="NZ_CP037953.1"/>
</dbReference>
<dbReference type="InterPro" id="IPR011766">
    <property type="entry name" value="TPP_enzyme_TPP-bd"/>
</dbReference>
<sequence length="599" mass="66260">MLAHNIRRNFGDPYLGKSPTLGDALVSIIRHFGGQRVFGVGGDFAAGLIAALDPHLQVLPASNEMHAGFAACADAEIGGIGFCLTTYTVGSLPCVSAAALAKTESLPVIFISGAPGESEVHQHAIHHTVHPSNAWRVEYDAALRAFAGLGIRAERLQGARHPSQPNIAGYQFYQLVKHAWLHREPVFIEIPRDLVQQNTQALALPILPELRETQELVFDGVKDIANVIADKISKAKAPLVYIGEQLKLNRALQHRLLAFCEQYHIPYATSWFAKGLFDDFSPLCLGSYNGVFTDASARQYIDNEVDYVLDIGSSIFEQDTGQAFQTCTHRIATMENKTVVKSTLPHEQDLRVLIDTLMQQDLLVKPYAYPVTSNKQPVDDSQPMDFNVLADTLNALQQHDNHAYVYVPEVGNSYFASFSLKTRRSALGRSWLANPWYAAMGTSLPYARVACEHINKRGLNDRVVVITGDGGFHFQLNELIHFQKEKLPVTIVYMRNNVFDLGRCGEGPIYHCSDTGFDVHALIKAYGGQSKRCTTVAEFKQDFSLAVSQAEGITLLEIPCTPTADRQCREVSLLNLYIRSRNGFADAIEQWQAICGSKP</sequence>
<evidence type="ECO:0000259" key="4">
    <source>
        <dbReference type="Pfam" id="PF00205"/>
    </source>
</evidence>
<feature type="domain" description="Thiamine pyrophosphate enzyme TPP-binding" evidence="5">
    <location>
        <begin position="424"/>
        <end position="558"/>
    </location>
</feature>
<organism evidence="7 8">
    <name type="scientific">Permianibacter aggregans</name>
    <dbReference type="NCBI Taxonomy" id="1510150"/>
    <lineage>
        <taxon>Bacteria</taxon>
        <taxon>Pseudomonadati</taxon>
        <taxon>Pseudomonadota</taxon>
        <taxon>Gammaproteobacteria</taxon>
        <taxon>Pseudomonadales</taxon>
        <taxon>Pseudomonadaceae</taxon>
        <taxon>Permianibacter</taxon>
    </lineage>
</organism>
<dbReference type="GO" id="GO:0003984">
    <property type="term" value="F:acetolactate synthase activity"/>
    <property type="evidence" value="ECO:0007669"/>
    <property type="project" value="TreeGrafter"/>
</dbReference>
<evidence type="ECO:0000256" key="2">
    <source>
        <dbReference type="ARBA" id="ARBA00023052"/>
    </source>
</evidence>
<dbReference type="Pfam" id="PF02775">
    <property type="entry name" value="TPP_enzyme_C"/>
    <property type="match status" value="1"/>
</dbReference>
<keyword evidence="8" id="KW-1185">Reference proteome</keyword>
<evidence type="ECO:0000256" key="3">
    <source>
        <dbReference type="RuleBase" id="RU362132"/>
    </source>
</evidence>
<dbReference type="SUPFAM" id="SSF52518">
    <property type="entry name" value="Thiamin diphosphate-binding fold (THDP-binding)"/>
    <property type="match status" value="2"/>
</dbReference>
<dbReference type="InterPro" id="IPR029061">
    <property type="entry name" value="THDP-binding"/>
</dbReference>
<dbReference type="EMBL" id="SNYM01000028">
    <property type="protein sequence ID" value="TDQ43629.1"/>
    <property type="molecule type" value="Genomic_DNA"/>
</dbReference>
<dbReference type="InterPro" id="IPR012001">
    <property type="entry name" value="Thiamin_PyroP_enz_TPP-bd_dom"/>
</dbReference>
<dbReference type="GO" id="GO:0000287">
    <property type="term" value="F:magnesium ion binding"/>
    <property type="evidence" value="ECO:0007669"/>
    <property type="project" value="InterPro"/>
</dbReference>
<gene>
    <name evidence="7" type="ORF">EV696_12829</name>
</gene>
<dbReference type="GO" id="GO:0050660">
    <property type="term" value="F:flavin adenine dinucleotide binding"/>
    <property type="evidence" value="ECO:0007669"/>
    <property type="project" value="TreeGrafter"/>
</dbReference>
<evidence type="ECO:0000259" key="5">
    <source>
        <dbReference type="Pfam" id="PF02775"/>
    </source>
</evidence>
<dbReference type="CDD" id="cd00568">
    <property type="entry name" value="TPP_enzymes"/>
    <property type="match status" value="1"/>
</dbReference>
<dbReference type="Gene3D" id="3.40.50.1220">
    <property type="entry name" value="TPP-binding domain"/>
    <property type="match status" value="1"/>
</dbReference>
<comment type="similarity">
    <text evidence="1 3">Belongs to the TPP enzyme family.</text>
</comment>
<comment type="caution">
    <text evidence="7">The sequence shown here is derived from an EMBL/GenBank/DDBJ whole genome shotgun (WGS) entry which is preliminary data.</text>
</comment>
<evidence type="ECO:0000259" key="6">
    <source>
        <dbReference type="Pfam" id="PF02776"/>
    </source>
</evidence>
<dbReference type="InterPro" id="IPR029035">
    <property type="entry name" value="DHS-like_NAD/FAD-binding_dom"/>
</dbReference>
<dbReference type="GO" id="GO:0030976">
    <property type="term" value="F:thiamine pyrophosphate binding"/>
    <property type="evidence" value="ECO:0007669"/>
    <property type="project" value="InterPro"/>
</dbReference>
<dbReference type="PANTHER" id="PTHR18968:SF13">
    <property type="entry name" value="ACETOLACTATE SYNTHASE CATALYTIC SUBUNIT, MITOCHONDRIAL"/>
    <property type="match status" value="1"/>
</dbReference>
<dbReference type="SUPFAM" id="SSF52467">
    <property type="entry name" value="DHS-like NAD/FAD-binding domain"/>
    <property type="match status" value="1"/>
</dbReference>
<dbReference type="PANTHER" id="PTHR18968">
    <property type="entry name" value="THIAMINE PYROPHOSPHATE ENZYMES"/>
    <property type="match status" value="1"/>
</dbReference>
<dbReference type="Gene3D" id="3.40.50.970">
    <property type="match status" value="2"/>
</dbReference>
<protein>
    <submittedName>
        <fullName evidence="7">TPP-dependent 2-oxoacid decarboxylase</fullName>
    </submittedName>
</protein>